<organism evidence="3 4">
    <name type="scientific">Variibacter gotjawalensis</name>
    <dbReference type="NCBI Taxonomy" id="1333996"/>
    <lineage>
        <taxon>Bacteria</taxon>
        <taxon>Pseudomonadati</taxon>
        <taxon>Pseudomonadota</taxon>
        <taxon>Alphaproteobacteria</taxon>
        <taxon>Hyphomicrobiales</taxon>
        <taxon>Nitrobacteraceae</taxon>
        <taxon>Variibacter</taxon>
    </lineage>
</organism>
<feature type="domain" description="Acyl-CoA thioesterase-like N-terminal HotDog" evidence="1">
    <location>
        <begin position="25"/>
        <end position="105"/>
    </location>
</feature>
<dbReference type="EMBL" id="AP014946">
    <property type="protein sequence ID" value="BAT60911.1"/>
    <property type="molecule type" value="Genomic_DNA"/>
</dbReference>
<gene>
    <name evidence="3" type="ORF">GJW-30_1_03461</name>
</gene>
<evidence type="ECO:0000313" key="4">
    <source>
        <dbReference type="Proteomes" id="UP000236884"/>
    </source>
</evidence>
<keyword evidence="4" id="KW-1185">Reference proteome</keyword>
<dbReference type="InterPro" id="IPR049449">
    <property type="entry name" value="TesB_ACOT8-like_N"/>
</dbReference>
<sequence>MVHILDEATVLTRSGDVFSGRTHPYYWNFTGPFGGFTGGALMRAVLEREHIGDPVAMTVNYCSPLVEGDFEIAIKSPRTNKSSQHFSLELSQGDAGIAATATAVTAIRRESWDHAPKQSPDGGQPEDFKDVVFPKAAMAWLSRYRFRLADGELNFGRTPRAENASARSVMWMADNPARPVDFISLMAMSDAFLARIAQVRGAMVKLGTVSMTTYFHVSAEELAANGDAFVLGMADATVFHRGFHDQISEIWSRAGVLLATSHQIVYYRD</sequence>
<dbReference type="KEGG" id="vgo:GJW-30_1_03461"/>
<dbReference type="Gene3D" id="2.40.160.210">
    <property type="entry name" value="Acyl-CoA thioesterase, double hotdog domain"/>
    <property type="match status" value="1"/>
</dbReference>
<dbReference type="RefSeq" id="WP_157746779.1">
    <property type="nucleotide sequence ID" value="NZ_AP014946.1"/>
</dbReference>
<evidence type="ECO:0008006" key="5">
    <source>
        <dbReference type="Google" id="ProtNLM"/>
    </source>
</evidence>
<dbReference type="Proteomes" id="UP000236884">
    <property type="component" value="Chromosome"/>
</dbReference>
<dbReference type="InterPro" id="IPR029069">
    <property type="entry name" value="HotDog_dom_sf"/>
</dbReference>
<dbReference type="SUPFAM" id="SSF54637">
    <property type="entry name" value="Thioesterase/thiol ester dehydrase-isomerase"/>
    <property type="match status" value="1"/>
</dbReference>
<reference evidence="3 4" key="1">
    <citation type="submission" date="2015-08" db="EMBL/GenBank/DDBJ databases">
        <title>Investigation of the bacterial diversity of lava forest soil.</title>
        <authorList>
            <person name="Lee J.S."/>
        </authorList>
    </citation>
    <scope>NUCLEOTIDE SEQUENCE [LARGE SCALE GENOMIC DNA]</scope>
    <source>
        <strain evidence="3 4">GJW-30</strain>
    </source>
</reference>
<accession>A0A0S3PYA2</accession>
<dbReference type="AlphaFoldDB" id="A0A0S3PYA2"/>
<dbReference type="Pfam" id="PF13622">
    <property type="entry name" value="4HBT_3"/>
    <property type="match status" value="1"/>
</dbReference>
<proteinExistence type="predicted"/>
<evidence type="ECO:0000259" key="2">
    <source>
        <dbReference type="Pfam" id="PF20789"/>
    </source>
</evidence>
<dbReference type="InterPro" id="IPR049450">
    <property type="entry name" value="ACOT8-like_C"/>
</dbReference>
<dbReference type="Pfam" id="PF20789">
    <property type="entry name" value="4HBT_3C"/>
    <property type="match status" value="1"/>
</dbReference>
<name>A0A0S3PYA2_9BRAD</name>
<dbReference type="InterPro" id="IPR042171">
    <property type="entry name" value="Acyl-CoA_hotdog"/>
</dbReference>
<feature type="domain" description="Acyl-CoA thioesterase-like C-terminal" evidence="2">
    <location>
        <begin position="125"/>
        <end position="266"/>
    </location>
</feature>
<evidence type="ECO:0000313" key="3">
    <source>
        <dbReference type="EMBL" id="BAT60911.1"/>
    </source>
</evidence>
<protein>
    <recommendedName>
        <fullName evidence="5">Thioesterase superfamily protein</fullName>
    </recommendedName>
</protein>
<evidence type="ECO:0000259" key="1">
    <source>
        <dbReference type="Pfam" id="PF13622"/>
    </source>
</evidence>